<gene>
    <name evidence="1" type="ORF">JCM19274_394</name>
</gene>
<dbReference type="SUPFAM" id="SSF160631">
    <property type="entry name" value="SMI1/KNR4-like"/>
    <property type="match status" value="1"/>
</dbReference>
<evidence type="ECO:0000313" key="1">
    <source>
        <dbReference type="EMBL" id="GAL82749.1"/>
    </source>
</evidence>
<organism evidence="1 2">
    <name type="scientific">Algibacter lectus</name>
    <dbReference type="NCBI Taxonomy" id="221126"/>
    <lineage>
        <taxon>Bacteria</taxon>
        <taxon>Pseudomonadati</taxon>
        <taxon>Bacteroidota</taxon>
        <taxon>Flavobacteriia</taxon>
        <taxon>Flavobacteriales</taxon>
        <taxon>Flavobacteriaceae</taxon>
        <taxon>Algibacter</taxon>
    </lineage>
</organism>
<name>A0A090X2L9_9FLAO</name>
<dbReference type="InterPro" id="IPR037883">
    <property type="entry name" value="Knr4/Smi1-like_sf"/>
</dbReference>
<comment type="caution">
    <text evidence="1">The sequence shown here is derived from an EMBL/GenBank/DDBJ whole genome shotgun (WGS) entry which is preliminary data.</text>
</comment>
<evidence type="ECO:0000313" key="2">
    <source>
        <dbReference type="Proteomes" id="UP000029643"/>
    </source>
</evidence>
<dbReference type="AlphaFoldDB" id="A0A090X2L9"/>
<accession>A0A090X2L9</accession>
<dbReference type="Gene3D" id="3.40.1580.10">
    <property type="entry name" value="SMI1/KNR4-like"/>
    <property type="match status" value="1"/>
</dbReference>
<sequence>MEMRNPTLYVGDFSSQFWIDEWGYPNSGVYVCDCPSAGHDMIMLDYTKCGKDGEPEVLHIDQENNYKKTFLAVNFEAFIRGLVSEGNYESEEQELVEDHDLEEEWFSDDF</sequence>
<dbReference type="Pfam" id="PF14568">
    <property type="entry name" value="SUKH_6"/>
    <property type="match status" value="1"/>
</dbReference>
<dbReference type="EMBL" id="BBNU01000050">
    <property type="protein sequence ID" value="GAL82749.1"/>
    <property type="molecule type" value="Genomic_DNA"/>
</dbReference>
<evidence type="ECO:0008006" key="3">
    <source>
        <dbReference type="Google" id="ProtNLM"/>
    </source>
</evidence>
<protein>
    <recommendedName>
        <fullName evidence="3">Knr4/Smi1-like domain-containing protein</fullName>
    </recommendedName>
</protein>
<dbReference type="Proteomes" id="UP000029643">
    <property type="component" value="Unassembled WGS sequence"/>
</dbReference>
<reference evidence="1 2" key="1">
    <citation type="journal article" date="2014" name="Genome Announc.">
        <title>Draft Genome Sequences of Marine Flavobacterium Algibacter lectus Strains SS8 and NR4.</title>
        <authorList>
            <person name="Takatani N."/>
            <person name="Nakanishi M."/>
            <person name="Meirelles P."/>
            <person name="Mino S."/>
            <person name="Suda W."/>
            <person name="Oshima K."/>
            <person name="Hattori M."/>
            <person name="Ohkuma M."/>
            <person name="Hosokawa M."/>
            <person name="Miyashita K."/>
            <person name="Thompson F.L."/>
            <person name="Niwa A."/>
            <person name="Sawabe T."/>
            <person name="Sawabe T."/>
        </authorList>
    </citation>
    <scope>NUCLEOTIDE SEQUENCE [LARGE SCALE GENOMIC DNA]</scope>
    <source>
        <strain evidence="2">JCM19274</strain>
    </source>
</reference>
<proteinExistence type="predicted"/>